<feature type="compositionally biased region" description="Low complexity" evidence="1">
    <location>
        <begin position="157"/>
        <end position="168"/>
    </location>
</feature>
<dbReference type="PANTHER" id="PTHR12121">
    <property type="entry name" value="CARBON CATABOLITE REPRESSOR PROTEIN 4"/>
    <property type="match status" value="1"/>
</dbReference>
<dbReference type="InterPro" id="IPR005135">
    <property type="entry name" value="Endo/exonuclease/phosphatase"/>
</dbReference>
<dbReference type="InterPro" id="IPR036691">
    <property type="entry name" value="Endo/exonu/phosph_ase_sf"/>
</dbReference>
<feature type="compositionally biased region" description="Basic and acidic residues" evidence="1">
    <location>
        <begin position="648"/>
        <end position="677"/>
    </location>
</feature>
<name>A0AAV3YNE9_9GAST</name>
<proteinExistence type="predicted"/>
<protein>
    <submittedName>
        <fullName evidence="3">Protein angel homolog 2</fullName>
    </submittedName>
</protein>
<feature type="region of interest" description="Disordered" evidence="1">
    <location>
        <begin position="217"/>
        <end position="257"/>
    </location>
</feature>
<evidence type="ECO:0000313" key="4">
    <source>
        <dbReference type="Proteomes" id="UP000735302"/>
    </source>
</evidence>
<feature type="compositionally biased region" description="Polar residues" evidence="1">
    <location>
        <begin position="218"/>
        <end position="227"/>
    </location>
</feature>
<dbReference type="SUPFAM" id="SSF56219">
    <property type="entry name" value="DNase I-like"/>
    <property type="match status" value="1"/>
</dbReference>
<feature type="domain" description="Endonuclease/exonuclease/phosphatase" evidence="2">
    <location>
        <begin position="300"/>
        <end position="805"/>
    </location>
</feature>
<keyword evidence="4" id="KW-1185">Reference proteome</keyword>
<dbReference type="GO" id="GO:0000175">
    <property type="term" value="F:3'-5'-RNA exonuclease activity"/>
    <property type="evidence" value="ECO:0007669"/>
    <property type="project" value="TreeGrafter"/>
</dbReference>
<organism evidence="3 4">
    <name type="scientific">Plakobranchus ocellatus</name>
    <dbReference type="NCBI Taxonomy" id="259542"/>
    <lineage>
        <taxon>Eukaryota</taxon>
        <taxon>Metazoa</taxon>
        <taxon>Spiralia</taxon>
        <taxon>Lophotrochozoa</taxon>
        <taxon>Mollusca</taxon>
        <taxon>Gastropoda</taxon>
        <taxon>Heterobranchia</taxon>
        <taxon>Euthyneura</taxon>
        <taxon>Panpulmonata</taxon>
        <taxon>Sacoglossa</taxon>
        <taxon>Placobranchoidea</taxon>
        <taxon>Plakobranchidae</taxon>
        <taxon>Plakobranchus</taxon>
    </lineage>
</organism>
<dbReference type="Pfam" id="PF03372">
    <property type="entry name" value="Exo_endo_phos"/>
    <property type="match status" value="1"/>
</dbReference>
<accession>A0AAV3YNE9</accession>
<feature type="region of interest" description="Disordered" evidence="1">
    <location>
        <begin position="472"/>
        <end position="497"/>
    </location>
</feature>
<sequence>MSQASQQLGGLIRISSFFPANHCLSLVSQKIFYFSRERLSAQTLCTTITDQLDAARYTSKMSDKSMLDKKPNTEFEDKIRPSSCKSISSPATKTSPEQQRGQSPALHGARRFNKKQKSEQFNAKQLKPIDETFTKEMKKSFVSAHSVQSNAVKGRGHSSNSVHSSSSKNHFWSEEKFDQFNSTRCKPMDGSYVKGMRNAHLPTDYVKSNTASDKRWSSHSYKFSRATNDSEDKTTQKRHRATSGSEPHHPKSSLSAGSYRNHYKWRKLQHGTLEVRDKTRSWQQLKQVPAGSPGMELSLMSYNILAQDLLDAHSDLYSQCRSSDLQWFRRGAAILQQIISHNPDIVCLQEVQADHWKHDIRPVLNSRGYFGVFQQRKGDKSDGCAILFKMAKFSLIKTVPVNFRQGGILDRDNVGLILLLKPYSKVFSGVTKKICVATTHLLFNPRRGDVKLAQLIMFLAEIDKVAAIDPEEKRDQESNFSKHKADHRKRDIQDVNGNDSDMLLRQSELHMQGSHFAEQAQSNNAAMATTSVPTMVTKDPTSFETRDAAQPQRYCPIILCGDFNSEPFCDLYRFITTGQLKYEGLINRFICGQAEGKERGANIYLDSNLLPQRLGITESCQYIKILRDRYSRQKKRLWQNLSSREKRSHQGECDSKKVLSKEESGIESKETEIKGEHLASSQINPSPQHFPVASGYKIHCSNDSHQESIQSDIAHQSMDSNKCEEGSDREISFSPPKMNSGNAYHHMNFKSVYSHVTEIPGLEGKMMWEVSSHHERCSCTLDYIFYSSFPAPPGKPSYPSKSSDHCNSFVSLKHTEMSDQGFQNDTGHKDENKRKGHGKDKDAYSHPSDVRQNSNDPDQFSNYEAGHNFEANHSPDKAQQNLTVSPCPEEEIYEEGEIIEEEKQLELLARYSLLTSEETARAGYLPNATLPSDHLCLIAKFFLR</sequence>
<evidence type="ECO:0000259" key="2">
    <source>
        <dbReference type="Pfam" id="PF03372"/>
    </source>
</evidence>
<dbReference type="Gene3D" id="3.60.10.10">
    <property type="entry name" value="Endonuclease/exonuclease/phosphatase"/>
    <property type="match status" value="1"/>
</dbReference>
<feature type="compositionally biased region" description="Polar residues" evidence="1">
    <location>
        <begin position="850"/>
        <end position="862"/>
    </location>
</feature>
<feature type="region of interest" description="Disordered" evidence="1">
    <location>
        <begin position="60"/>
        <end position="127"/>
    </location>
</feature>
<feature type="compositionally biased region" description="Basic and acidic residues" evidence="1">
    <location>
        <begin position="61"/>
        <end position="80"/>
    </location>
</feature>
<dbReference type="Proteomes" id="UP000735302">
    <property type="component" value="Unassembled WGS sequence"/>
</dbReference>
<feature type="compositionally biased region" description="Polar residues" evidence="1">
    <location>
        <begin position="83"/>
        <end position="102"/>
    </location>
</feature>
<evidence type="ECO:0000313" key="3">
    <source>
        <dbReference type="EMBL" id="GFN84239.1"/>
    </source>
</evidence>
<dbReference type="AlphaFoldDB" id="A0AAV3YNE9"/>
<comment type="caution">
    <text evidence="3">The sequence shown here is derived from an EMBL/GenBank/DDBJ whole genome shotgun (WGS) entry which is preliminary data.</text>
</comment>
<feature type="compositionally biased region" description="Basic and acidic residues" evidence="1">
    <location>
        <begin position="826"/>
        <end position="844"/>
    </location>
</feature>
<feature type="region of interest" description="Disordered" evidence="1">
    <location>
        <begin position="815"/>
        <end position="882"/>
    </location>
</feature>
<feature type="region of interest" description="Disordered" evidence="1">
    <location>
        <begin position="144"/>
        <end position="168"/>
    </location>
</feature>
<dbReference type="PANTHER" id="PTHR12121:SF34">
    <property type="entry name" value="PROTEIN ANGEL"/>
    <property type="match status" value="1"/>
</dbReference>
<feature type="region of interest" description="Disordered" evidence="1">
    <location>
        <begin position="648"/>
        <end position="686"/>
    </location>
</feature>
<dbReference type="InterPro" id="IPR050410">
    <property type="entry name" value="CCR4/nocturin_mRNA_transcr"/>
</dbReference>
<dbReference type="EMBL" id="BLXT01001286">
    <property type="protein sequence ID" value="GFN84239.1"/>
    <property type="molecule type" value="Genomic_DNA"/>
</dbReference>
<gene>
    <name evidence="3" type="ORF">PoB_001074500</name>
</gene>
<evidence type="ECO:0000256" key="1">
    <source>
        <dbReference type="SAM" id="MobiDB-lite"/>
    </source>
</evidence>
<reference evidence="3 4" key="1">
    <citation type="journal article" date="2021" name="Elife">
        <title>Chloroplast acquisition without the gene transfer in kleptoplastic sea slugs, Plakobranchus ocellatus.</title>
        <authorList>
            <person name="Maeda T."/>
            <person name="Takahashi S."/>
            <person name="Yoshida T."/>
            <person name="Shimamura S."/>
            <person name="Takaki Y."/>
            <person name="Nagai Y."/>
            <person name="Toyoda A."/>
            <person name="Suzuki Y."/>
            <person name="Arimoto A."/>
            <person name="Ishii H."/>
            <person name="Satoh N."/>
            <person name="Nishiyama T."/>
            <person name="Hasebe M."/>
            <person name="Maruyama T."/>
            <person name="Minagawa J."/>
            <person name="Obokata J."/>
            <person name="Shigenobu S."/>
        </authorList>
    </citation>
    <scope>NUCLEOTIDE SEQUENCE [LARGE SCALE GENOMIC DNA]</scope>
</reference>